<accession>A0A1E3NXP9</accession>
<evidence type="ECO:0000313" key="2">
    <source>
        <dbReference type="Proteomes" id="UP000094112"/>
    </source>
</evidence>
<dbReference type="AlphaFoldDB" id="A0A1E3NXP9"/>
<dbReference type="Proteomes" id="UP000094112">
    <property type="component" value="Unassembled WGS sequence"/>
</dbReference>
<protein>
    <submittedName>
        <fullName evidence="1">Uncharacterized protein</fullName>
    </submittedName>
</protein>
<dbReference type="GeneID" id="30202240"/>
<reference evidence="1 2" key="1">
    <citation type="journal article" date="2016" name="Proc. Natl. Acad. Sci. U.S.A.">
        <title>Comparative genomics of biotechnologically important yeasts.</title>
        <authorList>
            <person name="Riley R."/>
            <person name="Haridas S."/>
            <person name="Wolfe K.H."/>
            <person name="Lopes M.R."/>
            <person name="Hittinger C.T."/>
            <person name="Goeker M."/>
            <person name="Salamov A.A."/>
            <person name="Wisecaver J.H."/>
            <person name="Long T.M."/>
            <person name="Calvey C.H."/>
            <person name="Aerts A.L."/>
            <person name="Barry K.W."/>
            <person name="Choi C."/>
            <person name="Clum A."/>
            <person name="Coughlan A.Y."/>
            <person name="Deshpande S."/>
            <person name="Douglass A.P."/>
            <person name="Hanson S.J."/>
            <person name="Klenk H.-P."/>
            <person name="LaButti K.M."/>
            <person name="Lapidus A."/>
            <person name="Lindquist E.A."/>
            <person name="Lipzen A.M."/>
            <person name="Meier-Kolthoff J.P."/>
            <person name="Ohm R.A."/>
            <person name="Otillar R.P."/>
            <person name="Pangilinan J.L."/>
            <person name="Peng Y."/>
            <person name="Rokas A."/>
            <person name="Rosa C.A."/>
            <person name="Scheuner C."/>
            <person name="Sibirny A.A."/>
            <person name="Slot J.C."/>
            <person name="Stielow J.B."/>
            <person name="Sun H."/>
            <person name="Kurtzman C.P."/>
            <person name="Blackwell M."/>
            <person name="Grigoriev I.V."/>
            <person name="Jeffries T.W."/>
        </authorList>
    </citation>
    <scope>NUCLEOTIDE SEQUENCE [LARGE SCALE GENOMIC DNA]</scope>
    <source>
        <strain evidence="2">ATCC 58044 / CBS 1984 / NCYC 433 / NRRL Y-366-8</strain>
    </source>
</reference>
<dbReference type="EMBL" id="KV454212">
    <property type="protein sequence ID" value="ODQ57884.1"/>
    <property type="molecule type" value="Genomic_DNA"/>
</dbReference>
<proteinExistence type="predicted"/>
<gene>
    <name evidence="1" type="ORF">WICANDRAFT_80051</name>
</gene>
<sequence>MELLKLPRDIWDIIVFKHNLSAHDFMNLADASALFQSLVKEYVCVVSNDINHPSNALTANLIGFNMSGFNVSRLPIRFDFDDCMLDSTISSSMIIVFNFVLNKDFDNDLEFYLKSFGMKCNQHEKYYQFNFFSLQEKSTTNKDFKVLDTIKEWINCKHCTVFLEKYFLGYQVYELDRSIFEVGNNVVSDDNDNSQIVKHKKPKQDYIWQSIQKLFIQRQTIVLDNHSCSFDLINLRLQNLTSLTLSSSKFHSDSSKSNLDSSEYIPPFCLKDCEFPNLISFTTLNGARIQSIINCKFNKLQLFDVHCSFWFIMRRVQLKTVQDFKLSSSSRYSSNYPKPKNIDPPNELAGCELQLSKKYSISSNLVKKIMCYLEVSVHDISLTLSSQI</sequence>
<organism evidence="1 2">
    <name type="scientific">Wickerhamomyces anomalus (strain ATCC 58044 / CBS 1984 / NCYC 433 / NRRL Y-366-8)</name>
    <name type="common">Yeast</name>
    <name type="synonym">Hansenula anomala</name>
    <dbReference type="NCBI Taxonomy" id="683960"/>
    <lineage>
        <taxon>Eukaryota</taxon>
        <taxon>Fungi</taxon>
        <taxon>Dikarya</taxon>
        <taxon>Ascomycota</taxon>
        <taxon>Saccharomycotina</taxon>
        <taxon>Saccharomycetes</taxon>
        <taxon>Phaffomycetales</taxon>
        <taxon>Wickerhamomycetaceae</taxon>
        <taxon>Wickerhamomyces</taxon>
    </lineage>
</organism>
<keyword evidence="2" id="KW-1185">Reference proteome</keyword>
<dbReference type="RefSeq" id="XP_019037091.1">
    <property type="nucleotide sequence ID" value="XM_019184994.1"/>
</dbReference>
<evidence type="ECO:0000313" key="1">
    <source>
        <dbReference type="EMBL" id="ODQ57884.1"/>
    </source>
</evidence>
<name>A0A1E3NXP9_WICAA</name>